<comment type="caution">
    <text evidence="11">The sequence shown here is derived from an EMBL/GenBank/DDBJ whole genome shotgun (WGS) entry which is preliminary data.</text>
</comment>
<evidence type="ECO:0000313" key="11">
    <source>
        <dbReference type="EMBL" id="NLR90869.1"/>
    </source>
</evidence>
<dbReference type="Proteomes" id="UP000585050">
    <property type="component" value="Unassembled WGS sequence"/>
</dbReference>
<evidence type="ECO:0000256" key="2">
    <source>
        <dbReference type="ARBA" id="ARBA00001911"/>
    </source>
</evidence>
<evidence type="ECO:0000256" key="1">
    <source>
        <dbReference type="ARBA" id="ARBA00000083"/>
    </source>
</evidence>
<keyword evidence="9" id="KW-0119">Carbohydrate metabolism</keyword>
<dbReference type="EMBL" id="JABAIL010000002">
    <property type="protein sequence ID" value="NLR90869.1"/>
    <property type="molecule type" value="Genomic_DNA"/>
</dbReference>
<organism evidence="11 12">
    <name type="scientific">Flammeovirga agarivorans</name>
    <dbReference type="NCBI Taxonomy" id="2726742"/>
    <lineage>
        <taxon>Bacteria</taxon>
        <taxon>Pseudomonadati</taxon>
        <taxon>Bacteroidota</taxon>
        <taxon>Cytophagia</taxon>
        <taxon>Cytophagales</taxon>
        <taxon>Flammeovirgaceae</taxon>
        <taxon>Flammeovirga</taxon>
    </lineage>
</organism>
<dbReference type="Gene3D" id="3.40.50.720">
    <property type="entry name" value="NAD(P)-binding Rossmann-like Domain"/>
    <property type="match status" value="1"/>
</dbReference>
<gene>
    <name evidence="11" type="primary">galE</name>
    <name evidence="11" type="ORF">HGP29_06610</name>
</gene>
<sequence length="343" mass="38120">MMKQILVTGGTGYIGSHTVVELQNKGYEVVIVDDLSNSEKDVVDRIEKISGIRPIFEELDLVDAAGTDKMFQKYSNLEAVIHFAAFKAVGESVQEPLRYYQNNLVSLINLLNCMRKYKVQNMVFSSSCTVYGQPESLPVTENAPVQPAESPYGNTKQICEEILRDSVKAYPEIKAIALRYFNPVGAHKSALIGELPKGVPQNLVPFITQTAIGLRDQLSVFGSDYNTVDGSAVRDYIHVVDLAQAHIIAAERLLEGRNEENYEFFNLGTGTGSSVLQVINAFEEANGLPVKYKIVDRREGDVEQIWADTTIANEVLGWKANRGLDDMMSSAWAWEKNLREGDC</sequence>
<dbReference type="SUPFAM" id="SSF51735">
    <property type="entry name" value="NAD(P)-binding Rossmann-fold domains"/>
    <property type="match status" value="1"/>
</dbReference>
<dbReference type="FunFam" id="3.40.50.720:FF:000254">
    <property type="entry name" value="UDP-glucose 4-epimerase GalE"/>
    <property type="match status" value="1"/>
</dbReference>
<keyword evidence="8 9" id="KW-0413">Isomerase</keyword>
<dbReference type="Gene3D" id="3.90.25.10">
    <property type="entry name" value="UDP-galactose 4-epimerase, domain 1"/>
    <property type="match status" value="1"/>
</dbReference>
<evidence type="ECO:0000256" key="3">
    <source>
        <dbReference type="ARBA" id="ARBA00004947"/>
    </source>
</evidence>
<evidence type="ECO:0000256" key="9">
    <source>
        <dbReference type="RuleBase" id="RU366046"/>
    </source>
</evidence>
<name>A0A7X8SIK4_9BACT</name>
<evidence type="ECO:0000256" key="4">
    <source>
        <dbReference type="ARBA" id="ARBA00007637"/>
    </source>
</evidence>
<evidence type="ECO:0000256" key="5">
    <source>
        <dbReference type="ARBA" id="ARBA00013189"/>
    </source>
</evidence>
<evidence type="ECO:0000259" key="10">
    <source>
        <dbReference type="Pfam" id="PF16363"/>
    </source>
</evidence>
<keyword evidence="7 9" id="KW-0520">NAD</keyword>
<accession>A0A7X8SIK4</accession>
<comment type="cofactor">
    <cofactor evidence="2 9">
        <name>NAD(+)</name>
        <dbReference type="ChEBI" id="CHEBI:57540"/>
    </cofactor>
</comment>
<dbReference type="PANTHER" id="PTHR43725">
    <property type="entry name" value="UDP-GLUCOSE 4-EPIMERASE"/>
    <property type="match status" value="1"/>
</dbReference>
<evidence type="ECO:0000313" key="12">
    <source>
        <dbReference type="Proteomes" id="UP000585050"/>
    </source>
</evidence>
<keyword evidence="12" id="KW-1185">Reference proteome</keyword>
<dbReference type="InterPro" id="IPR016040">
    <property type="entry name" value="NAD(P)-bd_dom"/>
</dbReference>
<dbReference type="CDD" id="cd05247">
    <property type="entry name" value="UDP_G4E_1_SDR_e"/>
    <property type="match status" value="1"/>
</dbReference>
<evidence type="ECO:0000256" key="6">
    <source>
        <dbReference type="ARBA" id="ARBA00018569"/>
    </source>
</evidence>
<dbReference type="PANTHER" id="PTHR43725:SF47">
    <property type="entry name" value="UDP-GLUCOSE 4-EPIMERASE"/>
    <property type="match status" value="1"/>
</dbReference>
<dbReference type="EC" id="5.1.3.2" evidence="5 9"/>
<comment type="subunit">
    <text evidence="9">Homodimer.</text>
</comment>
<dbReference type="AlphaFoldDB" id="A0A7X8SIK4"/>
<dbReference type="InterPro" id="IPR005886">
    <property type="entry name" value="UDP_G4E"/>
</dbReference>
<feature type="domain" description="NAD(P)-binding" evidence="10">
    <location>
        <begin position="6"/>
        <end position="329"/>
    </location>
</feature>
<comment type="catalytic activity">
    <reaction evidence="1 9">
        <text>UDP-alpha-D-glucose = UDP-alpha-D-galactose</text>
        <dbReference type="Rhea" id="RHEA:22168"/>
        <dbReference type="ChEBI" id="CHEBI:58885"/>
        <dbReference type="ChEBI" id="CHEBI:66914"/>
        <dbReference type="EC" id="5.1.3.2"/>
    </reaction>
</comment>
<dbReference type="GO" id="GO:0003978">
    <property type="term" value="F:UDP-glucose 4-epimerase activity"/>
    <property type="evidence" value="ECO:0007669"/>
    <property type="project" value="UniProtKB-UniRule"/>
</dbReference>
<reference evidence="11 12" key="1">
    <citation type="submission" date="2020-04" db="EMBL/GenBank/DDBJ databases">
        <title>Flammeovirga sp. SR4, a novel species isolated from seawater.</title>
        <authorList>
            <person name="Wang X."/>
        </authorList>
    </citation>
    <scope>NUCLEOTIDE SEQUENCE [LARGE SCALE GENOMIC DNA]</scope>
    <source>
        <strain evidence="11 12">SR4</strain>
    </source>
</reference>
<dbReference type="GO" id="GO:0006012">
    <property type="term" value="P:galactose metabolic process"/>
    <property type="evidence" value="ECO:0007669"/>
    <property type="project" value="UniProtKB-UniPathway"/>
</dbReference>
<dbReference type="Pfam" id="PF16363">
    <property type="entry name" value="GDP_Man_Dehyd"/>
    <property type="match status" value="1"/>
</dbReference>
<protein>
    <recommendedName>
        <fullName evidence="6 9">UDP-glucose 4-epimerase</fullName>
        <ecNumber evidence="5 9">5.1.3.2</ecNumber>
    </recommendedName>
</protein>
<dbReference type="NCBIfam" id="TIGR01179">
    <property type="entry name" value="galE"/>
    <property type="match status" value="1"/>
</dbReference>
<comment type="similarity">
    <text evidence="4 9">Belongs to the NAD(P)-dependent epimerase/dehydratase family.</text>
</comment>
<evidence type="ECO:0000256" key="8">
    <source>
        <dbReference type="ARBA" id="ARBA00023235"/>
    </source>
</evidence>
<dbReference type="GO" id="GO:0005829">
    <property type="term" value="C:cytosol"/>
    <property type="evidence" value="ECO:0007669"/>
    <property type="project" value="TreeGrafter"/>
</dbReference>
<proteinExistence type="inferred from homology"/>
<comment type="pathway">
    <text evidence="3 9">Carbohydrate metabolism; galactose metabolism.</text>
</comment>
<dbReference type="UniPathway" id="UPA00214"/>
<dbReference type="InterPro" id="IPR036291">
    <property type="entry name" value="NAD(P)-bd_dom_sf"/>
</dbReference>
<evidence type="ECO:0000256" key="7">
    <source>
        <dbReference type="ARBA" id="ARBA00023027"/>
    </source>
</evidence>